<comment type="subcellular location">
    <subcellularLocation>
        <location evidence="1">Membrane</location>
        <topology evidence="1">Multi-pass membrane protein</topology>
    </subcellularLocation>
</comment>
<dbReference type="InterPro" id="IPR000620">
    <property type="entry name" value="EamA_dom"/>
</dbReference>
<dbReference type="PANTHER" id="PTHR32322:SF2">
    <property type="entry name" value="EAMA DOMAIN-CONTAINING PROTEIN"/>
    <property type="match status" value="1"/>
</dbReference>
<keyword evidence="4 6" id="KW-1133">Transmembrane helix</keyword>
<evidence type="ECO:0000256" key="5">
    <source>
        <dbReference type="ARBA" id="ARBA00023136"/>
    </source>
</evidence>
<dbReference type="Pfam" id="PF00892">
    <property type="entry name" value="EamA"/>
    <property type="match status" value="2"/>
</dbReference>
<evidence type="ECO:0000313" key="9">
    <source>
        <dbReference type="Proteomes" id="UP001359886"/>
    </source>
</evidence>
<feature type="transmembrane region" description="Helical" evidence="6">
    <location>
        <begin position="79"/>
        <end position="97"/>
    </location>
</feature>
<comment type="caution">
    <text evidence="8">The sequence shown here is derived from an EMBL/GenBank/DDBJ whole genome shotgun (WGS) entry which is preliminary data.</text>
</comment>
<feature type="transmembrane region" description="Helical" evidence="6">
    <location>
        <begin position="137"/>
        <end position="155"/>
    </location>
</feature>
<comment type="similarity">
    <text evidence="2">Belongs to the EamA transporter family.</text>
</comment>
<dbReference type="Proteomes" id="UP001359886">
    <property type="component" value="Unassembled WGS sequence"/>
</dbReference>
<evidence type="ECO:0000256" key="2">
    <source>
        <dbReference type="ARBA" id="ARBA00007362"/>
    </source>
</evidence>
<organism evidence="8 9">
    <name type="scientific">Elongatibacter sediminis</name>
    <dbReference type="NCBI Taxonomy" id="3119006"/>
    <lineage>
        <taxon>Bacteria</taxon>
        <taxon>Pseudomonadati</taxon>
        <taxon>Pseudomonadota</taxon>
        <taxon>Gammaproteobacteria</taxon>
        <taxon>Chromatiales</taxon>
        <taxon>Wenzhouxiangellaceae</taxon>
        <taxon>Elongatibacter</taxon>
    </lineage>
</organism>
<evidence type="ECO:0000259" key="7">
    <source>
        <dbReference type="Pfam" id="PF00892"/>
    </source>
</evidence>
<dbReference type="InterPro" id="IPR037185">
    <property type="entry name" value="EmrE-like"/>
</dbReference>
<reference evidence="8 9" key="1">
    <citation type="submission" date="2024-02" db="EMBL/GenBank/DDBJ databases">
        <title>A novel Wenzhouxiangellaceae bacterium, isolated from coastal sediments.</title>
        <authorList>
            <person name="Du Z.-J."/>
            <person name="Ye Y.-Q."/>
            <person name="Zhang X.-Y."/>
        </authorList>
    </citation>
    <scope>NUCLEOTIDE SEQUENCE [LARGE SCALE GENOMIC DNA]</scope>
    <source>
        <strain evidence="8 9">CH-27</strain>
    </source>
</reference>
<feature type="transmembrane region" description="Helical" evidence="6">
    <location>
        <begin position="46"/>
        <end position="67"/>
    </location>
</feature>
<gene>
    <name evidence="8" type="ORF">V3330_14490</name>
</gene>
<keyword evidence="9" id="KW-1185">Reference proteome</keyword>
<feature type="transmembrane region" description="Helical" evidence="6">
    <location>
        <begin position="18"/>
        <end position="40"/>
    </location>
</feature>
<keyword evidence="5 6" id="KW-0472">Membrane</keyword>
<feature type="transmembrane region" description="Helical" evidence="6">
    <location>
        <begin position="280"/>
        <end position="297"/>
    </location>
</feature>
<dbReference type="PANTHER" id="PTHR32322">
    <property type="entry name" value="INNER MEMBRANE TRANSPORTER"/>
    <property type="match status" value="1"/>
</dbReference>
<name>A0AAW9RHC7_9GAMM</name>
<keyword evidence="3 6" id="KW-0812">Transmembrane</keyword>
<dbReference type="EMBL" id="JAZHOG010000010">
    <property type="protein sequence ID" value="MEJ8568839.1"/>
    <property type="molecule type" value="Genomic_DNA"/>
</dbReference>
<feature type="transmembrane region" description="Helical" evidence="6">
    <location>
        <begin position="161"/>
        <end position="181"/>
    </location>
</feature>
<dbReference type="GO" id="GO:0016020">
    <property type="term" value="C:membrane"/>
    <property type="evidence" value="ECO:0007669"/>
    <property type="project" value="UniProtKB-SubCell"/>
</dbReference>
<feature type="domain" description="EamA" evidence="7">
    <location>
        <begin position="163"/>
        <end position="297"/>
    </location>
</feature>
<dbReference type="AlphaFoldDB" id="A0AAW9RHC7"/>
<evidence type="ECO:0000256" key="6">
    <source>
        <dbReference type="SAM" id="Phobius"/>
    </source>
</evidence>
<accession>A0AAW9RHC7</accession>
<feature type="domain" description="EamA" evidence="7">
    <location>
        <begin position="19"/>
        <end position="149"/>
    </location>
</feature>
<sequence length="304" mass="32039">MCPVESSEASAGKISYRIAIGAVLVMFLWAVCFPLINVGLRNSPPMAFAGLRASLSGLVLIAVAQWLKRPAIPDRSAWGGLAVVGFTATSLGFYGMFYGGGRVSPGLATVIANTQPLIASALAWVFLQERLSTFQRWGLVAGFGGIVLIGAPNLSGADSQIQGIAFILVAAIGIAVSNVMLKSLAGRVDVLRAMGWQLLIGALPLAILAFAIEDVSAVNWSTGFIINLLALSVLGTSMAFALWFALLDRATLSQLNAYTFLTPIFGLFMGVIFFAESLHALELAGIGLSLLGIYAVNRRSRVKS</sequence>
<dbReference type="InterPro" id="IPR050638">
    <property type="entry name" value="AA-Vitamin_Transporters"/>
</dbReference>
<evidence type="ECO:0000313" key="8">
    <source>
        <dbReference type="EMBL" id="MEJ8568839.1"/>
    </source>
</evidence>
<evidence type="ECO:0000256" key="3">
    <source>
        <dbReference type="ARBA" id="ARBA00022692"/>
    </source>
</evidence>
<dbReference type="SUPFAM" id="SSF103481">
    <property type="entry name" value="Multidrug resistance efflux transporter EmrE"/>
    <property type="match status" value="2"/>
</dbReference>
<feature type="transmembrane region" description="Helical" evidence="6">
    <location>
        <begin position="193"/>
        <end position="212"/>
    </location>
</feature>
<evidence type="ECO:0000256" key="4">
    <source>
        <dbReference type="ARBA" id="ARBA00022989"/>
    </source>
</evidence>
<feature type="transmembrane region" description="Helical" evidence="6">
    <location>
        <begin position="257"/>
        <end position="274"/>
    </location>
</feature>
<protein>
    <submittedName>
        <fullName evidence="8">DMT family transporter</fullName>
    </submittedName>
</protein>
<feature type="transmembrane region" description="Helical" evidence="6">
    <location>
        <begin position="224"/>
        <end position="245"/>
    </location>
</feature>
<feature type="transmembrane region" description="Helical" evidence="6">
    <location>
        <begin position="103"/>
        <end position="125"/>
    </location>
</feature>
<proteinExistence type="inferred from homology"/>
<evidence type="ECO:0000256" key="1">
    <source>
        <dbReference type="ARBA" id="ARBA00004141"/>
    </source>
</evidence>